<evidence type="ECO:0000313" key="1">
    <source>
        <dbReference type="EMBL" id="OMO73921.1"/>
    </source>
</evidence>
<keyword evidence="2" id="KW-1185">Reference proteome</keyword>
<proteinExistence type="predicted"/>
<dbReference type="EMBL" id="AWWV01011151">
    <property type="protein sequence ID" value="OMO73921.1"/>
    <property type="molecule type" value="Genomic_DNA"/>
</dbReference>
<dbReference type="AlphaFoldDB" id="A0A1R3HUQ7"/>
<reference evidence="1 2" key="1">
    <citation type="submission" date="2013-09" db="EMBL/GenBank/DDBJ databases">
        <title>Corchorus capsularis genome sequencing.</title>
        <authorList>
            <person name="Alam M."/>
            <person name="Haque M.S."/>
            <person name="Islam M.S."/>
            <person name="Emdad E.M."/>
            <person name="Islam M.M."/>
            <person name="Ahmed B."/>
            <person name="Halim A."/>
            <person name="Hossen Q.M.M."/>
            <person name="Hossain M.Z."/>
            <person name="Ahmed R."/>
            <person name="Khan M.M."/>
            <person name="Islam R."/>
            <person name="Rashid M.M."/>
            <person name="Khan S.A."/>
            <person name="Rahman M.S."/>
            <person name="Alam M."/>
        </authorList>
    </citation>
    <scope>NUCLEOTIDE SEQUENCE [LARGE SCALE GENOMIC DNA]</scope>
    <source>
        <strain evidence="2">cv. CVL-1</strain>
        <tissue evidence="1">Whole seedling</tissue>
    </source>
</reference>
<organism evidence="1 2">
    <name type="scientific">Corchorus capsularis</name>
    <name type="common">Jute</name>
    <dbReference type="NCBI Taxonomy" id="210143"/>
    <lineage>
        <taxon>Eukaryota</taxon>
        <taxon>Viridiplantae</taxon>
        <taxon>Streptophyta</taxon>
        <taxon>Embryophyta</taxon>
        <taxon>Tracheophyta</taxon>
        <taxon>Spermatophyta</taxon>
        <taxon>Magnoliopsida</taxon>
        <taxon>eudicotyledons</taxon>
        <taxon>Gunneridae</taxon>
        <taxon>Pentapetalae</taxon>
        <taxon>rosids</taxon>
        <taxon>malvids</taxon>
        <taxon>Malvales</taxon>
        <taxon>Malvaceae</taxon>
        <taxon>Grewioideae</taxon>
        <taxon>Apeibeae</taxon>
        <taxon>Corchorus</taxon>
    </lineage>
</organism>
<dbReference type="Gramene" id="OMO73921">
    <property type="protein sequence ID" value="OMO73921"/>
    <property type="gene ID" value="CCACVL1_17074"/>
</dbReference>
<dbReference type="Proteomes" id="UP000188268">
    <property type="component" value="Unassembled WGS sequence"/>
</dbReference>
<protein>
    <submittedName>
        <fullName evidence="1">Uncharacterized protein</fullName>
    </submittedName>
</protein>
<sequence>MEMLAGAAAAASALQMPRIKACMEKLNGLFVPIDGHAG</sequence>
<accession>A0A1R3HUQ7</accession>
<name>A0A1R3HUQ7_COCAP</name>
<comment type="caution">
    <text evidence="1">The sequence shown here is derived from an EMBL/GenBank/DDBJ whole genome shotgun (WGS) entry which is preliminary data.</text>
</comment>
<evidence type="ECO:0000313" key="2">
    <source>
        <dbReference type="Proteomes" id="UP000188268"/>
    </source>
</evidence>
<gene>
    <name evidence="1" type="ORF">CCACVL1_17074</name>
</gene>